<keyword evidence="3" id="KW-1185">Reference proteome</keyword>
<dbReference type="InterPro" id="IPR043502">
    <property type="entry name" value="DNA/RNA_pol_sf"/>
</dbReference>
<dbReference type="InterPro" id="IPR013597">
    <property type="entry name" value="Mat_intron_G2"/>
</dbReference>
<dbReference type="GO" id="GO:0003964">
    <property type="term" value="F:RNA-directed DNA polymerase activity"/>
    <property type="evidence" value="ECO:0007669"/>
    <property type="project" value="UniProtKB-KW"/>
</dbReference>
<keyword evidence="2" id="KW-0808">Transferase</keyword>
<dbReference type="PANTHER" id="PTHR34047:SF8">
    <property type="entry name" value="PROTEIN YKFC"/>
    <property type="match status" value="1"/>
</dbReference>
<gene>
    <name evidence="2" type="primary">ltrA_1</name>
    <name evidence="2" type="ORF">GCM10009811_34740</name>
</gene>
<dbReference type="CDD" id="cd01651">
    <property type="entry name" value="RT_G2_intron"/>
    <property type="match status" value="1"/>
</dbReference>
<dbReference type="SUPFAM" id="SSF56672">
    <property type="entry name" value="DNA/RNA polymerases"/>
    <property type="match status" value="1"/>
</dbReference>
<evidence type="ECO:0000313" key="2">
    <source>
        <dbReference type="EMBL" id="GAA1808525.1"/>
    </source>
</evidence>
<keyword evidence="2" id="KW-0695">RNA-directed DNA polymerase</keyword>
<comment type="caution">
    <text evidence="2">The sequence shown here is derived from an EMBL/GenBank/DDBJ whole genome shotgun (WGS) entry which is preliminary data.</text>
</comment>
<organism evidence="2 3">
    <name type="scientific">Nostocoides veronense</name>
    <dbReference type="NCBI Taxonomy" id="330836"/>
    <lineage>
        <taxon>Bacteria</taxon>
        <taxon>Bacillati</taxon>
        <taxon>Actinomycetota</taxon>
        <taxon>Actinomycetes</taxon>
        <taxon>Micrococcales</taxon>
        <taxon>Intrasporangiaceae</taxon>
        <taxon>Nostocoides</taxon>
    </lineage>
</organism>
<sequence>MAAFLTGLREQVKSGMFVPAPVRQRLIPKSPGKYRRLGIPTVADRVVQACLMLVLEPIFEADFHPSSYGFRPRRRAWDAVAEVQMFASRSYEWVFEGDITACFDEIDHTALLGRVRRRVRDKRVLALIKAFLKAGILSEDQVHRESNTGTPQGGILSPLPANIALEVLDEHFARVWAAISPTRVDRSRRRRHGLPVYRLVRYADDFVVLVSGTREHAEALREQVSDILAPIGLRLSPEKTTVVHIDDGSDFLGFRIQRHRKPGTGKRYVYTFAAKKSVASIRRKVKAITKQGTNHALGDLLRQLNPVPRGWTAYFRHAVAKATFGHLRHYTWNRVIRWLRNKHRKTGWKALRRRYGPTGWWPRDGETTLFDPASVTVTRYRYRGDTRSRWAALAQLA</sequence>
<dbReference type="Proteomes" id="UP001499938">
    <property type="component" value="Unassembled WGS sequence"/>
</dbReference>
<dbReference type="RefSeq" id="WP_344088601.1">
    <property type="nucleotide sequence ID" value="NZ_BAAAPO010000061.1"/>
</dbReference>
<dbReference type="EMBL" id="BAAAPO010000061">
    <property type="protein sequence ID" value="GAA1808525.1"/>
    <property type="molecule type" value="Genomic_DNA"/>
</dbReference>
<proteinExistence type="predicted"/>
<dbReference type="InterPro" id="IPR000477">
    <property type="entry name" value="RT_dom"/>
</dbReference>
<dbReference type="InterPro" id="IPR030931">
    <property type="entry name" value="Group_II_RT_mat"/>
</dbReference>
<keyword evidence="2" id="KW-0548">Nucleotidyltransferase</keyword>
<feature type="domain" description="Reverse transcriptase" evidence="1">
    <location>
        <begin position="8"/>
        <end position="256"/>
    </location>
</feature>
<dbReference type="InterPro" id="IPR051083">
    <property type="entry name" value="GrpII_Intron_Splice-Mob/Def"/>
</dbReference>
<reference evidence="3" key="1">
    <citation type="journal article" date="2019" name="Int. J. Syst. Evol. Microbiol.">
        <title>The Global Catalogue of Microorganisms (GCM) 10K type strain sequencing project: providing services to taxonomists for standard genome sequencing and annotation.</title>
        <authorList>
            <consortium name="The Broad Institute Genomics Platform"/>
            <consortium name="The Broad Institute Genome Sequencing Center for Infectious Disease"/>
            <person name="Wu L."/>
            <person name="Ma J."/>
        </authorList>
    </citation>
    <scope>NUCLEOTIDE SEQUENCE [LARGE SCALE GENOMIC DNA]</scope>
    <source>
        <strain evidence="3">JCM 15592</strain>
    </source>
</reference>
<evidence type="ECO:0000313" key="3">
    <source>
        <dbReference type="Proteomes" id="UP001499938"/>
    </source>
</evidence>
<dbReference type="PANTHER" id="PTHR34047">
    <property type="entry name" value="NUCLEAR INTRON MATURASE 1, MITOCHONDRIAL-RELATED"/>
    <property type="match status" value="1"/>
</dbReference>
<name>A0ABP4YAU5_9MICO</name>
<evidence type="ECO:0000259" key="1">
    <source>
        <dbReference type="PROSITE" id="PS50878"/>
    </source>
</evidence>
<dbReference type="Pfam" id="PF08388">
    <property type="entry name" value="GIIM"/>
    <property type="match status" value="1"/>
</dbReference>
<accession>A0ABP4YAU5</accession>
<dbReference type="PROSITE" id="PS50878">
    <property type="entry name" value="RT_POL"/>
    <property type="match status" value="1"/>
</dbReference>
<dbReference type="NCBIfam" id="TIGR04416">
    <property type="entry name" value="group_II_RT_mat"/>
    <property type="match status" value="1"/>
</dbReference>
<dbReference type="Pfam" id="PF00078">
    <property type="entry name" value="RVT_1"/>
    <property type="match status" value="1"/>
</dbReference>
<protein>
    <submittedName>
        <fullName evidence="2">Group II intron reverse transcriptase/maturase</fullName>
    </submittedName>
</protein>